<dbReference type="EMBL" id="CP032416">
    <property type="protein sequence ID" value="AYD40605.1"/>
    <property type="molecule type" value="Genomic_DNA"/>
</dbReference>
<dbReference type="OrthoDB" id="9928822at2"/>
<keyword evidence="1" id="KW-0472">Membrane</keyword>
<evidence type="ECO:0000313" key="3">
    <source>
        <dbReference type="Proteomes" id="UP000266301"/>
    </source>
</evidence>
<feature type="transmembrane region" description="Helical" evidence="1">
    <location>
        <begin position="6"/>
        <end position="25"/>
    </location>
</feature>
<dbReference type="AlphaFoldDB" id="A0A386H518"/>
<dbReference type="RefSeq" id="WP_119972616.1">
    <property type="nucleotide sequence ID" value="NZ_CP032416.1"/>
</dbReference>
<keyword evidence="3" id="KW-1185">Reference proteome</keyword>
<sequence>MKKIVYRVLIISGIIVLTVLPVQILNLKRTLYNTQNEINNLSKMNQKHKKLDKYSYNKDIEEFINDDKLYIKNLETNDNKKTISMEIGTIGNFKDIDNVLKKLQSKDRFKNFGKISLKQECDTVLNADINVEFKEDE</sequence>
<evidence type="ECO:0000313" key="2">
    <source>
        <dbReference type="EMBL" id="AYD40605.1"/>
    </source>
</evidence>
<keyword evidence="1" id="KW-1133">Transmembrane helix</keyword>
<keyword evidence="1" id="KW-0812">Transmembrane</keyword>
<reference evidence="2 3" key="1">
    <citation type="journal article" date="2019" name="Int. J. Syst. Evol. Microbiol.">
        <title>Clostridium fermenticellae sp. nov., isolated from the mud in a fermentation cellar for the production of the Chinese liquor, baijiu.</title>
        <authorList>
            <person name="Xu P.X."/>
            <person name="Chai L.J."/>
            <person name="Qiu T."/>
            <person name="Zhang X.J."/>
            <person name="Lu Z.M."/>
            <person name="Xiao C."/>
            <person name="Wang S.T."/>
            <person name="Shen C.H."/>
            <person name="Shi J.S."/>
            <person name="Xu Z.H."/>
        </authorList>
    </citation>
    <scope>NUCLEOTIDE SEQUENCE [LARGE SCALE GENOMIC DNA]</scope>
    <source>
        <strain evidence="2 3">JN500901</strain>
    </source>
</reference>
<organism evidence="2 3">
    <name type="scientific">Clostridium fermenticellae</name>
    <dbReference type="NCBI Taxonomy" id="2068654"/>
    <lineage>
        <taxon>Bacteria</taxon>
        <taxon>Bacillati</taxon>
        <taxon>Bacillota</taxon>
        <taxon>Clostridia</taxon>
        <taxon>Eubacteriales</taxon>
        <taxon>Clostridiaceae</taxon>
        <taxon>Clostridium</taxon>
    </lineage>
</organism>
<proteinExistence type="predicted"/>
<protein>
    <submittedName>
        <fullName evidence="2">Uncharacterized protein</fullName>
    </submittedName>
</protein>
<accession>A0A386H518</accession>
<dbReference type="KEGG" id="cfer:D4Z93_08715"/>
<name>A0A386H518_9CLOT</name>
<gene>
    <name evidence="2" type="ORF">D4Z93_08715</name>
</gene>
<dbReference type="Proteomes" id="UP000266301">
    <property type="component" value="Chromosome"/>
</dbReference>
<evidence type="ECO:0000256" key="1">
    <source>
        <dbReference type="SAM" id="Phobius"/>
    </source>
</evidence>